<accession>A0A226D126</accession>
<sequence>MLSFISFLNIFTHCYLELVNSGDIYLLQQEPFFVPVLRTNIIKTTSITFKAKTVLTISQIKNLYLIQVINLDRINPEYIYYLLNPWTKRDTRIPDFLILVDHLTGSQSSKANILLQTGPIYESILLQIRNGLIQTSYVARSQKLAVLCRAETCKEILPVYDYHMKNWEKNGKNRAIISLLSFDVDEDVYSITTHLYEKVKDFCTDAEVAYITKLHAYLSLPGDLCLIIEFMIRTNHSIQNRVTNESSGFIKRTKLNNISQQFNLYAIDIHPYAETQDGLEYAVFVNKSSLVANLMFLKPFDIPVWILACLEAIGLSLLLAYSVRKSSFSQLGTSLFWTISVFLNQGNESFENDVKKQLKVGSFLIATWSLMMLILSNCYTDLLYSFLMSDMKPNLPKDFETILNAPGVKVYSFQNARYATSVDKLIEEVPQLTNVKIHIVPKINDITLFDRSIVSLAYLGRVGDIQISETFIILQTSSNLETFATLIKETGRFAHLKNDDFYLIGERSGWISSRNWVGKIFGNMLRRLCESGIYSTWKTRWYTFFNKGGLYVVRWGIGEHDQDGHVGNIVTGRKKPLSWKMLRMHFTLLSVGLGISIITQFYEVAWFVNLSGYFNSYI</sequence>
<evidence type="ECO:0000256" key="1">
    <source>
        <dbReference type="SAM" id="Phobius"/>
    </source>
</evidence>
<keyword evidence="1" id="KW-0812">Transmembrane</keyword>
<gene>
    <name evidence="2" type="ORF">Fcan01_26821</name>
</gene>
<keyword evidence="1" id="KW-0472">Membrane</keyword>
<evidence type="ECO:0000313" key="3">
    <source>
        <dbReference type="Proteomes" id="UP000198287"/>
    </source>
</evidence>
<feature type="transmembrane region" description="Helical" evidence="1">
    <location>
        <begin position="582"/>
        <end position="602"/>
    </location>
</feature>
<evidence type="ECO:0000313" key="2">
    <source>
        <dbReference type="EMBL" id="OXA38417.1"/>
    </source>
</evidence>
<keyword evidence="2" id="KW-0675">Receptor</keyword>
<dbReference type="EMBL" id="LNIX01000046">
    <property type="protein sequence ID" value="OXA38417.1"/>
    <property type="molecule type" value="Genomic_DNA"/>
</dbReference>
<feature type="transmembrane region" description="Helical" evidence="1">
    <location>
        <begin position="328"/>
        <end position="345"/>
    </location>
</feature>
<reference evidence="2 3" key="1">
    <citation type="submission" date="2015-12" db="EMBL/GenBank/DDBJ databases">
        <title>The genome of Folsomia candida.</title>
        <authorList>
            <person name="Faddeeva A."/>
            <person name="Derks M.F."/>
            <person name="Anvar Y."/>
            <person name="Smit S."/>
            <person name="Van Straalen N."/>
            <person name="Roelofs D."/>
        </authorList>
    </citation>
    <scope>NUCLEOTIDE SEQUENCE [LARGE SCALE GENOMIC DNA]</scope>
    <source>
        <strain evidence="2 3">VU population</strain>
        <tissue evidence="2">Whole body</tissue>
    </source>
</reference>
<organism evidence="2 3">
    <name type="scientific">Folsomia candida</name>
    <name type="common">Springtail</name>
    <dbReference type="NCBI Taxonomy" id="158441"/>
    <lineage>
        <taxon>Eukaryota</taxon>
        <taxon>Metazoa</taxon>
        <taxon>Ecdysozoa</taxon>
        <taxon>Arthropoda</taxon>
        <taxon>Hexapoda</taxon>
        <taxon>Collembola</taxon>
        <taxon>Entomobryomorpha</taxon>
        <taxon>Isotomoidea</taxon>
        <taxon>Isotomidae</taxon>
        <taxon>Proisotominae</taxon>
        <taxon>Folsomia</taxon>
    </lineage>
</organism>
<dbReference type="Proteomes" id="UP000198287">
    <property type="component" value="Unassembled WGS sequence"/>
</dbReference>
<comment type="caution">
    <text evidence="2">The sequence shown here is derived from an EMBL/GenBank/DDBJ whole genome shotgun (WGS) entry which is preliminary data.</text>
</comment>
<name>A0A226D126_FOLCA</name>
<keyword evidence="3" id="KW-1185">Reference proteome</keyword>
<proteinExistence type="predicted"/>
<feature type="transmembrane region" description="Helical" evidence="1">
    <location>
        <begin position="302"/>
        <end position="321"/>
    </location>
</feature>
<dbReference type="AlphaFoldDB" id="A0A226D126"/>
<feature type="transmembrane region" description="Helical" evidence="1">
    <location>
        <begin position="365"/>
        <end position="387"/>
    </location>
</feature>
<keyword evidence="1" id="KW-1133">Transmembrane helix</keyword>
<dbReference type="Gene3D" id="1.10.287.70">
    <property type="match status" value="1"/>
</dbReference>
<protein>
    <submittedName>
        <fullName evidence="2">Glutamate receptor ionotropic, delta-1</fullName>
    </submittedName>
</protein>